<dbReference type="EMBL" id="JACHKT010000008">
    <property type="protein sequence ID" value="MBB6002899.1"/>
    <property type="molecule type" value="Genomic_DNA"/>
</dbReference>
<evidence type="ECO:0000313" key="2">
    <source>
        <dbReference type="Proteomes" id="UP000524404"/>
    </source>
</evidence>
<proteinExistence type="predicted"/>
<dbReference type="Proteomes" id="UP000524404">
    <property type="component" value="Unassembled WGS sequence"/>
</dbReference>
<keyword evidence="2" id="KW-1185">Reference proteome</keyword>
<organism evidence="1 2">
    <name type="scientific">Arcicella rosea</name>
    <dbReference type="NCBI Taxonomy" id="502909"/>
    <lineage>
        <taxon>Bacteria</taxon>
        <taxon>Pseudomonadati</taxon>
        <taxon>Bacteroidota</taxon>
        <taxon>Cytophagia</taxon>
        <taxon>Cytophagales</taxon>
        <taxon>Flectobacillaceae</taxon>
        <taxon>Arcicella</taxon>
    </lineage>
</organism>
<sequence>MRFIKRDWNDKPAILTKQSTLDALTTLVSLPETTIKDSIYRGTYKNEQNLTKSSVIDKLNIYYHHKCAYCETLSTPEVEHYRPKRSVEEETSHRGYYWLSYEWSNLLPACHDCNKRGSKGTRFPINGDRVFMPPFNENGTIDFSKFKVDTEVLLNERPYLLHPEIDNPTKFLSFERDYKNDGIAICGIDIEGERGNKTIEICQLNREPLKIARGKLIDNIVLTINLCLKMLDLGEIGNIKKGLIELFKIEKEKSIDITQEHILFRTLIITNEEIFEQIILSKLELSQQSIVSEAFKAYKNGDL</sequence>
<protein>
    <submittedName>
        <fullName evidence="1">Uncharacterized protein (TIGR02646 family)</fullName>
    </submittedName>
</protein>
<evidence type="ECO:0000313" key="1">
    <source>
        <dbReference type="EMBL" id="MBB6002899.1"/>
    </source>
</evidence>
<dbReference type="RefSeq" id="WP_184132806.1">
    <property type="nucleotide sequence ID" value="NZ_JACHKT010000008.1"/>
</dbReference>
<dbReference type="Gene3D" id="1.10.30.50">
    <property type="match status" value="1"/>
</dbReference>
<comment type="caution">
    <text evidence="1">The sequence shown here is derived from an EMBL/GenBank/DDBJ whole genome shotgun (WGS) entry which is preliminary data.</text>
</comment>
<name>A0A841ENB9_9BACT</name>
<reference evidence="1 2" key="1">
    <citation type="submission" date="2020-08" db="EMBL/GenBank/DDBJ databases">
        <title>Functional genomics of gut bacteria from endangered species of beetles.</title>
        <authorList>
            <person name="Carlos-Shanley C."/>
        </authorList>
    </citation>
    <scope>NUCLEOTIDE SEQUENCE [LARGE SCALE GENOMIC DNA]</scope>
    <source>
        <strain evidence="1 2">S00070</strain>
    </source>
</reference>
<accession>A0A841ENB9</accession>
<dbReference type="AlphaFoldDB" id="A0A841ENB9"/>
<gene>
    <name evidence="1" type="ORF">HNP25_001551</name>
</gene>